<evidence type="ECO:0000256" key="2">
    <source>
        <dbReference type="SAM" id="MobiDB-lite"/>
    </source>
</evidence>
<dbReference type="Proteomes" id="UP000001876">
    <property type="component" value="Unassembled WGS sequence"/>
</dbReference>
<dbReference type="GeneID" id="9687127"/>
<dbReference type="InterPro" id="IPR052748">
    <property type="entry name" value="ISR_Activator"/>
</dbReference>
<dbReference type="Pfam" id="PF08238">
    <property type="entry name" value="Sel1"/>
    <property type="match status" value="3"/>
</dbReference>
<keyword evidence="1" id="KW-0175">Coiled coil</keyword>
<dbReference type="Gene3D" id="1.25.40.10">
    <property type="entry name" value="Tetratricopeptide repeat domain"/>
    <property type="match status" value="1"/>
</dbReference>
<name>C1N0S0_MICPC</name>
<evidence type="ECO:0000256" key="1">
    <source>
        <dbReference type="SAM" id="Coils"/>
    </source>
</evidence>
<keyword evidence="4" id="KW-1185">Reference proteome</keyword>
<dbReference type="InterPro" id="IPR011990">
    <property type="entry name" value="TPR-like_helical_dom_sf"/>
</dbReference>
<evidence type="ECO:0000313" key="4">
    <source>
        <dbReference type="Proteomes" id="UP000001876"/>
    </source>
</evidence>
<dbReference type="PANTHER" id="PTHR45011:SF1">
    <property type="entry name" value="DAP3-BINDING CELL DEATH ENHANCER 1"/>
    <property type="match status" value="1"/>
</dbReference>
<protein>
    <submittedName>
        <fullName evidence="3">Predicted protein</fullName>
    </submittedName>
</protein>
<dbReference type="STRING" id="564608.C1N0S0"/>
<feature type="region of interest" description="Disordered" evidence="2">
    <location>
        <begin position="1"/>
        <end position="25"/>
    </location>
</feature>
<evidence type="ECO:0000313" key="3">
    <source>
        <dbReference type="EMBL" id="EEH54069.1"/>
    </source>
</evidence>
<dbReference type="RefSeq" id="XP_003061439.1">
    <property type="nucleotide sequence ID" value="XM_003061393.1"/>
</dbReference>
<accession>C1N0S0</accession>
<sequence>MELPPRRAKRVRSIEPESDDESSKVVIVGPPSELERTKKRLEATRAELARTKATLKTTEATLQTTEATLALKTKVVDSFLRPQPVAFEVDGNVACVLMSHVSDVKTRLALAQVGKVWRRASKEVASLPASLDFSRCRGSKCTKEAKVDHVHHVLRINGLDKLTEARFMSLLRVDAGSNDTYRVLLGRHHHKAGRYKEAFKCYESALAAGDHRAEYRLGGCYRYGRGVSKNVVMAVKLFEKGDAKGSSCCQYELGRLYELGESVTKDMFKAVEYWKKAARKDSAPAKEKLASLGHRF</sequence>
<feature type="compositionally biased region" description="Basic residues" evidence="2">
    <location>
        <begin position="1"/>
        <end position="11"/>
    </location>
</feature>
<dbReference type="SUPFAM" id="SSF81901">
    <property type="entry name" value="HCP-like"/>
    <property type="match status" value="1"/>
</dbReference>
<dbReference type="EMBL" id="GG663744">
    <property type="protein sequence ID" value="EEH54069.1"/>
    <property type="molecule type" value="Genomic_DNA"/>
</dbReference>
<organism evidence="4">
    <name type="scientific">Micromonas pusilla (strain CCMP1545)</name>
    <name type="common">Picoplanktonic green alga</name>
    <dbReference type="NCBI Taxonomy" id="564608"/>
    <lineage>
        <taxon>Eukaryota</taxon>
        <taxon>Viridiplantae</taxon>
        <taxon>Chlorophyta</taxon>
        <taxon>Mamiellophyceae</taxon>
        <taxon>Mamiellales</taxon>
        <taxon>Mamiellaceae</taxon>
        <taxon>Micromonas</taxon>
    </lineage>
</organism>
<dbReference type="PANTHER" id="PTHR45011">
    <property type="entry name" value="DAP3-BINDING CELL DEATH ENHANCER 1"/>
    <property type="match status" value="1"/>
</dbReference>
<gene>
    <name evidence="3" type="ORF">MICPUCDRAFT_51128</name>
</gene>
<dbReference type="KEGG" id="mpp:MICPUCDRAFT_51128"/>
<dbReference type="InterPro" id="IPR006597">
    <property type="entry name" value="Sel1-like"/>
</dbReference>
<dbReference type="OrthoDB" id="272077at2759"/>
<proteinExistence type="predicted"/>
<dbReference type="SMART" id="SM00671">
    <property type="entry name" value="SEL1"/>
    <property type="match status" value="2"/>
</dbReference>
<feature type="coiled-coil region" evidence="1">
    <location>
        <begin position="34"/>
        <end position="61"/>
    </location>
</feature>
<dbReference type="AlphaFoldDB" id="C1N0S0"/>
<reference evidence="3 4" key="1">
    <citation type="journal article" date="2009" name="Science">
        <title>Green evolution and dynamic adaptations revealed by genomes of the marine picoeukaryotes Micromonas.</title>
        <authorList>
            <person name="Worden A.Z."/>
            <person name="Lee J.H."/>
            <person name="Mock T."/>
            <person name="Rouze P."/>
            <person name="Simmons M.P."/>
            <person name="Aerts A.L."/>
            <person name="Allen A.E."/>
            <person name="Cuvelier M.L."/>
            <person name="Derelle E."/>
            <person name="Everett M.V."/>
            <person name="Foulon E."/>
            <person name="Grimwood J."/>
            <person name="Gundlach H."/>
            <person name="Henrissat B."/>
            <person name="Napoli C."/>
            <person name="McDonald S.M."/>
            <person name="Parker M.S."/>
            <person name="Rombauts S."/>
            <person name="Salamov A."/>
            <person name="Von Dassow P."/>
            <person name="Badger J.H."/>
            <person name="Coutinho P.M."/>
            <person name="Demir E."/>
            <person name="Dubchak I."/>
            <person name="Gentemann C."/>
            <person name="Eikrem W."/>
            <person name="Gready J.E."/>
            <person name="John U."/>
            <person name="Lanier W."/>
            <person name="Lindquist E.A."/>
            <person name="Lucas S."/>
            <person name="Mayer K.F."/>
            <person name="Moreau H."/>
            <person name="Not F."/>
            <person name="Otillar R."/>
            <person name="Panaud O."/>
            <person name="Pangilinan J."/>
            <person name="Paulsen I."/>
            <person name="Piegu B."/>
            <person name="Poliakov A."/>
            <person name="Robbens S."/>
            <person name="Schmutz J."/>
            <person name="Toulza E."/>
            <person name="Wyss T."/>
            <person name="Zelensky A."/>
            <person name="Zhou K."/>
            <person name="Armbrust E.V."/>
            <person name="Bhattacharya D."/>
            <person name="Goodenough U.W."/>
            <person name="Van de Peer Y."/>
            <person name="Grigoriev I.V."/>
        </authorList>
    </citation>
    <scope>NUCLEOTIDE SEQUENCE [LARGE SCALE GENOMIC DNA]</scope>
    <source>
        <strain evidence="3 4">CCMP1545</strain>
    </source>
</reference>